<dbReference type="Gene3D" id="3.20.20.450">
    <property type="entry name" value="EAL domain"/>
    <property type="match status" value="1"/>
</dbReference>
<dbReference type="PANTHER" id="PTHR33121">
    <property type="entry name" value="CYCLIC DI-GMP PHOSPHODIESTERASE PDEF"/>
    <property type="match status" value="1"/>
</dbReference>
<feature type="domain" description="EAL" evidence="1">
    <location>
        <begin position="16"/>
        <end position="266"/>
    </location>
</feature>
<gene>
    <name evidence="2" type="ORF">HPTL_0072</name>
</gene>
<evidence type="ECO:0000313" key="3">
    <source>
        <dbReference type="Proteomes" id="UP000262004"/>
    </source>
</evidence>
<name>A0A2Z6DV88_HYDTE</name>
<dbReference type="CDD" id="cd01948">
    <property type="entry name" value="EAL"/>
    <property type="match status" value="1"/>
</dbReference>
<dbReference type="SMART" id="SM00052">
    <property type="entry name" value="EAL"/>
    <property type="match status" value="1"/>
</dbReference>
<dbReference type="InterPro" id="IPR035919">
    <property type="entry name" value="EAL_sf"/>
</dbReference>
<sequence length="270" mass="29695">MMSTPSFLETFFADSDASIQGCLRCRGENAQLHIPLRMAFQPIVDAAHRTLFAYEALVRGANGEGAATVLSQVTESNRYHFDQTCRVLAIATAKRLGLTARLSINFLPNAVYEPASCIRLTLAAAEKVGFDPTLLIFELTEEQKIENPDHVLRIITDYQARGFATAIDDFGAGYSGLNLLADYQPNLIKLDIGLVQGIDKNPVRQAIVAGIFDTAQRLGITTIAEGVETAEEYRWLRNLGITLFQGYLFAKPEVEALPQPNWQVVDETGA</sequence>
<dbReference type="InterPro" id="IPR001633">
    <property type="entry name" value="EAL_dom"/>
</dbReference>
<protein>
    <submittedName>
        <fullName evidence="2">Diguanylate phosphodiesterase</fullName>
    </submittedName>
</protein>
<dbReference type="Proteomes" id="UP000262004">
    <property type="component" value="Chromosome"/>
</dbReference>
<dbReference type="InterPro" id="IPR050706">
    <property type="entry name" value="Cyclic-di-GMP_PDE-like"/>
</dbReference>
<dbReference type="PROSITE" id="PS50883">
    <property type="entry name" value="EAL"/>
    <property type="match status" value="1"/>
</dbReference>
<keyword evidence="3" id="KW-1185">Reference proteome</keyword>
<dbReference type="SUPFAM" id="SSF141868">
    <property type="entry name" value="EAL domain-like"/>
    <property type="match status" value="1"/>
</dbReference>
<dbReference type="Pfam" id="PF00563">
    <property type="entry name" value="EAL"/>
    <property type="match status" value="1"/>
</dbReference>
<dbReference type="AlphaFoldDB" id="A0A2Z6DV88"/>
<evidence type="ECO:0000259" key="1">
    <source>
        <dbReference type="PROSITE" id="PS50883"/>
    </source>
</evidence>
<dbReference type="GO" id="GO:0071111">
    <property type="term" value="F:cyclic-guanylate-specific phosphodiesterase activity"/>
    <property type="evidence" value="ECO:0007669"/>
    <property type="project" value="InterPro"/>
</dbReference>
<reference evidence="2 3" key="1">
    <citation type="submission" date="2018-04" db="EMBL/GenBank/DDBJ databases">
        <title>Complete genome sequence of Hydrogenophilus thermoluteolus TH-1.</title>
        <authorList>
            <person name="Arai H."/>
        </authorList>
    </citation>
    <scope>NUCLEOTIDE SEQUENCE [LARGE SCALE GENOMIC DNA]</scope>
    <source>
        <strain evidence="2 3">TH-1</strain>
    </source>
</reference>
<dbReference type="KEGG" id="htl:HPTL_0072"/>
<organism evidence="2 3">
    <name type="scientific">Hydrogenophilus thermoluteolus</name>
    <name type="common">Pseudomonas hydrogenothermophila</name>
    <dbReference type="NCBI Taxonomy" id="297"/>
    <lineage>
        <taxon>Bacteria</taxon>
        <taxon>Pseudomonadati</taxon>
        <taxon>Pseudomonadota</taxon>
        <taxon>Hydrogenophilia</taxon>
        <taxon>Hydrogenophilales</taxon>
        <taxon>Hydrogenophilaceae</taxon>
        <taxon>Hydrogenophilus</taxon>
    </lineage>
</organism>
<evidence type="ECO:0000313" key="2">
    <source>
        <dbReference type="EMBL" id="BBD76342.1"/>
    </source>
</evidence>
<dbReference type="EMBL" id="AP018558">
    <property type="protein sequence ID" value="BBD76342.1"/>
    <property type="molecule type" value="Genomic_DNA"/>
</dbReference>
<accession>A0A2Z6DV88</accession>
<dbReference type="PANTHER" id="PTHR33121:SF15">
    <property type="entry name" value="BLUE LIGHT- AND TEMPERATURE-REGULATED ANTIREPRESSOR BLUF"/>
    <property type="match status" value="1"/>
</dbReference>
<proteinExistence type="predicted"/>